<protein>
    <recommendedName>
        <fullName evidence="3 6">Beta-lactamase</fullName>
        <ecNumber evidence="3 6">3.5.2.6</ecNumber>
    </recommendedName>
</protein>
<dbReference type="RefSeq" id="WP_161052061.1">
    <property type="nucleotide sequence ID" value="NZ_WWCR01000036.1"/>
</dbReference>
<sequence>MAFAIAAGCCIPVAGAADLQTVVDQAIKPIMKTYDVPGIAVAVTVDGKPAFFSYGVASKESGAPVSEHTLFELGSVSKTFTATMASYALVQGKLSLGDHPSHYVPKLKGAPLDKATVLNFGTYTAGGLPQQFPDDVSEDEQGMLAYFGHFKPSAAPGQARVYSNPSLGMFGHLAGLSLKADPADVLEKQILPKLGMDNTFIRIPHSAITNYAWGYNQDNKPIRMGQELFSAHTYGVRSSTSDLIRYVQANIDPSHLDATLRSAIEGTHVGYYRIGGMVQGLGWERYAMPVSLDTLQDGNSSKMSREANPATLLTPPKPPSDNAWYNKTGATNGFGAYVAFVPSKKIGIVILANKNYPIAERVKAAYAILSQLESGR</sequence>
<keyword evidence="5 6" id="KW-0046">Antibiotic resistance</keyword>
<evidence type="ECO:0000256" key="2">
    <source>
        <dbReference type="ARBA" id="ARBA00007840"/>
    </source>
</evidence>
<dbReference type="GO" id="GO:0008800">
    <property type="term" value="F:beta-lactamase activity"/>
    <property type="evidence" value="ECO:0007669"/>
    <property type="project" value="UniProtKB-UniRule"/>
</dbReference>
<dbReference type="GO" id="GO:0030288">
    <property type="term" value="C:outer membrane-bounded periplasmic space"/>
    <property type="evidence" value="ECO:0007669"/>
    <property type="project" value="InterPro"/>
</dbReference>
<dbReference type="EC" id="3.5.2.6" evidence="3 6"/>
<dbReference type="InterPro" id="IPR058136">
    <property type="entry name" value="AmpC"/>
</dbReference>
<name>A0A7X4H4T4_9BURK</name>
<dbReference type="Gene3D" id="3.40.710.10">
    <property type="entry name" value="DD-peptidase/beta-lactamase superfamily"/>
    <property type="match status" value="1"/>
</dbReference>
<feature type="domain" description="Beta-lactamase-related" evidence="9">
    <location>
        <begin position="23"/>
        <end position="372"/>
    </location>
</feature>
<comment type="caution">
    <text evidence="10">The sequence shown here is derived from an EMBL/GenBank/DDBJ whole genome shotgun (WGS) entry which is preliminary data.</text>
</comment>
<dbReference type="EMBL" id="WWCR01000036">
    <property type="protein sequence ID" value="MYM75360.1"/>
    <property type="molecule type" value="Genomic_DNA"/>
</dbReference>
<evidence type="ECO:0000256" key="4">
    <source>
        <dbReference type="ARBA" id="ARBA00022801"/>
    </source>
</evidence>
<evidence type="ECO:0000256" key="8">
    <source>
        <dbReference type="SAM" id="SignalP"/>
    </source>
</evidence>
<evidence type="ECO:0000256" key="7">
    <source>
        <dbReference type="SAM" id="MobiDB-lite"/>
    </source>
</evidence>
<dbReference type="InterPro" id="IPR050491">
    <property type="entry name" value="AmpC-like"/>
</dbReference>
<dbReference type="Proteomes" id="UP000469734">
    <property type="component" value="Unassembled WGS sequence"/>
</dbReference>
<dbReference type="PANTHER" id="PTHR46825">
    <property type="entry name" value="D-ALANYL-D-ALANINE-CARBOXYPEPTIDASE/ENDOPEPTIDASE AMPH"/>
    <property type="match status" value="1"/>
</dbReference>
<evidence type="ECO:0000256" key="1">
    <source>
        <dbReference type="ARBA" id="ARBA00001526"/>
    </source>
</evidence>
<dbReference type="NCBIfam" id="NF033085">
    <property type="entry name" value="bla_class_C"/>
    <property type="match status" value="1"/>
</dbReference>
<dbReference type="GO" id="GO:0017001">
    <property type="term" value="P:antibiotic catabolic process"/>
    <property type="evidence" value="ECO:0007669"/>
    <property type="project" value="InterPro"/>
</dbReference>
<evidence type="ECO:0000259" key="9">
    <source>
        <dbReference type="Pfam" id="PF00144"/>
    </source>
</evidence>
<comment type="similarity">
    <text evidence="2 6">Belongs to the class-C beta-lactamase family.</text>
</comment>
<feature type="signal peptide" evidence="8">
    <location>
        <begin position="1"/>
        <end position="16"/>
    </location>
</feature>
<keyword evidence="8" id="KW-0732">Signal</keyword>
<dbReference type="Pfam" id="PF00144">
    <property type="entry name" value="Beta-lactamase"/>
    <property type="match status" value="1"/>
</dbReference>
<evidence type="ECO:0000256" key="3">
    <source>
        <dbReference type="ARBA" id="ARBA00012865"/>
    </source>
</evidence>
<evidence type="ECO:0000256" key="6">
    <source>
        <dbReference type="RuleBase" id="RU361140"/>
    </source>
</evidence>
<dbReference type="GO" id="GO:0046677">
    <property type="term" value="P:response to antibiotic"/>
    <property type="evidence" value="ECO:0007669"/>
    <property type="project" value="UniProtKB-UniRule"/>
</dbReference>
<feature type="region of interest" description="Disordered" evidence="7">
    <location>
        <begin position="297"/>
        <end position="320"/>
    </location>
</feature>
<dbReference type="PANTHER" id="PTHR46825:SF8">
    <property type="entry name" value="BETA-LACTAMASE-RELATED"/>
    <property type="match status" value="1"/>
</dbReference>
<feature type="chain" id="PRO_5031290564" description="Beta-lactamase" evidence="8">
    <location>
        <begin position="17"/>
        <end position="376"/>
    </location>
</feature>
<dbReference type="AlphaFoldDB" id="A0A7X4H4T4"/>
<gene>
    <name evidence="10" type="primary">ampC</name>
    <name evidence="10" type="ORF">GTP56_24625</name>
</gene>
<proteinExistence type="inferred from homology"/>
<dbReference type="SUPFAM" id="SSF56601">
    <property type="entry name" value="beta-lactamase/transpeptidase-like"/>
    <property type="match status" value="1"/>
</dbReference>
<organism evidence="10 11">
    <name type="scientific">Duganella margarita</name>
    <dbReference type="NCBI Taxonomy" id="2692170"/>
    <lineage>
        <taxon>Bacteria</taxon>
        <taxon>Pseudomonadati</taxon>
        <taxon>Pseudomonadota</taxon>
        <taxon>Betaproteobacteria</taxon>
        <taxon>Burkholderiales</taxon>
        <taxon>Oxalobacteraceae</taxon>
        <taxon>Telluria group</taxon>
        <taxon>Duganella</taxon>
    </lineage>
</organism>
<dbReference type="InterPro" id="IPR001586">
    <property type="entry name" value="Beta-lactam_class-C_AS"/>
</dbReference>
<evidence type="ECO:0000313" key="10">
    <source>
        <dbReference type="EMBL" id="MYM75360.1"/>
    </source>
</evidence>
<dbReference type="InterPro" id="IPR001466">
    <property type="entry name" value="Beta-lactam-related"/>
</dbReference>
<evidence type="ECO:0000256" key="5">
    <source>
        <dbReference type="ARBA" id="ARBA00023251"/>
    </source>
</evidence>
<comment type="catalytic activity">
    <reaction evidence="1 6">
        <text>a beta-lactam + H2O = a substituted beta-amino acid</text>
        <dbReference type="Rhea" id="RHEA:20401"/>
        <dbReference type="ChEBI" id="CHEBI:15377"/>
        <dbReference type="ChEBI" id="CHEBI:35627"/>
        <dbReference type="ChEBI" id="CHEBI:140347"/>
        <dbReference type="EC" id="3.5.2.6"/>
    </reaction>
</comment>
<reference evidence="10 11" key="1">
    <citation type="submission" date="2019-12" db="EMBL/GenBank/DDBJ databases">
        <title>Novel species isolated from a subtropical stream in China.</title>
        <authorList>
            <person name="Lu H."/>
        </authorList>
    </citation>
    <scope>NUCLEOTIDE SEQUENCE [LARGE SCALE GENOMIC DNA]</scope>
    <source>
        <strain evidence="10 11">FT134W</strain>
    </source>
</reference>
<dbReference type="InterPro" id="IPR012338">
    <property type="entry name" value="Beta-lactam/transpept-like"/>
</dbReference>
<evidence type="ECO:0000313" key="11">
    <source>
        <dbReference type="Proteomes" id="UP000469734"/>
    </source>
</evidence>
<keyword evidence="4 6" id="KW-0378">Hydrolase</keyword>
<dbReference type="PROSITE" id="PS00336">
    <property type="entry name" value="BETA_LACTAMASE_C"/>
    <property type="match status" value="1"/>
</dbReference>
<accession>A0A7X4H4T4</accession>